<dbReference type="Pfam" id="PF01025">
    <property type="entry name" value="GrpE"/>
    <property type="match status" value="1"/>
</dbReference>
<dbReference type="SUPFAM" id="SSF51064">
    <property type="entry name" value="Head domain of nucleotide exchange factor GrpE"/>
    <property type="match status" value="1"/>
</dbReference>
<comment type="similarity">
    <text evidence="1 3">Belongs to the GrpE family.</text>
</comment>
<dbReference type="Gene3D" id="2.30.22.10">
    <property type="entry name" value="Head domain of nucleotide exchange factor GrpE"/>
    <property type="match status" value="1"/>
</dbReference>
<dbReference type="PRINTS" id="PR00773">
    <property type="entry name" value="GRPEPROTEIN"/>
</dbReference>
<organism evidence="5">
    <name type="scientific">Palpitomonas bilix</name>
    <dbReference type="NCBI Taxonomy" id="652834"/>
    <lineage>
        <taxon>Eukaryota</taxon>
        <taxon>Eukaryota incertae sedis</taxon>
    </lineage>
</organism>
<dbReference type="GO" id="GO:0051087">
    <property type="term" value="F:protein-folding chaperone binding"/>
    <property type="evidence" value="ECO:0007669"/>
    <property type="project" value="InterPro"/>
</dbReference>
<evidence type="ECO:0000256" key="2">
    <source>
        <dbReference type="ARBA" id="ARBA00023186"/>
    </source>
</evidence>
<gene>
    <name evidence="5" type="ORF">PBIL07802_LOCUS24846</name>
</gene>
<feature type="region of interest" description="Disordered" evidence="4">
    <location>
        <begin position="86"/>
        <end position="114"/>
    </location>
</feature>
<dbReference type="CDD" id="cd00446">
    <property type="entry name" value="GrpE"/>
    <property type="match status" value="1"/>
</dbReference>
<name>A0A7S3GD69_9EUKA</name>
<dbReference type="PANTHER" id="PTHR21237">
    <property type="entry name" value="GRPE PROTEIN"/>
    <property type="match status" value="1"/>
</dbReference>
<dbReference type="GO" id="GO:0000774">
    <property type="term" value="F:adenyl-nucleotide exchange factor activity"/>
    <property type="evidence" value="ECO:0007669"/>
    <property type="project" value="InterPro"/>
</dbReference>
<dbReference type="PANTHER" id="PTHR21237:SF23">
    <property type="entry name" value="GRPE PROTEIN HOMOLOG, MITOCHONDRIAL"/>
    <property type="match status" value="1"/>
</dbReference>
<dbReference type="GO" id="GO:0042803">
    <property type="term" value="F:protein homodimerization activity"/>
    <property type="evidence" value="ECO:0007669"/>
    <property type="project" value="InterPro"/>
</dbReference>
<dbReference type="EMBL" id="HBIB01038134">
    <property type="protein sequence ID" value="CAE0262551.1"/>
    <property type="molecule type" value="Transcribed_RNA"/>
</dbReference>
<dbReference type="HAMAP" id="MF_01151">
    <property type="entry name" value="GrpE"/>
    <property type="match status" value="1"/>
</dbReference>
<dbReference type="InterPro" id="IPR009012">
    <property type="entry name" value="GrpE_head"/>
</dbReference>
<reference evidence="5" key="1">
    <citation type="submission" date="2021-01" db="EMBL/GenBank/DDBJ databases">
        <authorList>
            <person name="Corre E."/>
            <person name="Pelletier E."/>
            <person name="Niang G."/>
            <person name="Scheremetjew M."/>
            <person name="Finn R."/>
            <person name="Kale V."/>
            <person name="Holt S."/>
            <person name="Cochrane G."/>
            <person name="Meng A."/>
            <person name="Brown T."/>
            <person name="Cohen L."/>
        </authorList>
    </citation>
    <scope>NUCLEOTIDE SEQUENCE</scope>
    <source>
        <strain evidence="5">NIES-2562</strain>
    </source>
</reference>
<proteinExistence type="inferred from homology"/>
<dbReference type="SUPFAM" id="SSF58014">
    <property type="entry name" value="Coiled-coil domain of nucleotide exchange factor GrpE"/>
    <property type="match status" value="1"/>
</dbReference>
<dbReference type="InterPro" id="IPR000740">
    <property type="entry name" value="GrpE"/>
</dbReference>
<dbReference type="GO" id="GO:0030150">
    <property type="term" value="P:protein import into mitochondrial matrix"/>
    <property type="evidence" value="ECO:0007669"/>
    <property type="project" value="TreeGrafter"/>
</dbReference>
<dbReference type="GO" id="GO:0006457">
    <property type="term" value="P:protein folding"/>
    <property type="evidence" value="ECO:0007669"/>
    <property type="project" value="InterPro"/>
</dbReference>
<dbReference type="GO" id="GO:0001405">
    <property type="term" value="C:PAM complex, Tim23 associated import motor"/>
    <property type="evidence" value="ECO:0007669"/>
    <property type="project" value="TreeGrafter"/>
</dbReference>
<evidence type="ECO:0000256" key="1">
    <source>
        <dbReference type="ARBA" id="ARBA00009054"/>
    </source>
</evidence>
<dbReference type="Gene3D" id="3.90.20.20">
    <property type="match status" value="1"/>
</dbReference>
<dbReference type="AlphaFoldDB" id="A0A7S3GD69"/>
<evidence type="ECO:0008006" key="6">
    <source>
        <dbReference type="Google" id="ProtNLM"/>
    </source>
</evidence>
<evidence type="ECO:0000256" key="3">
    <source>
        <dbReference type="RuleBase" id="RU004478"/>
    </source>
</evidence>
<evidence type="ECO:0000256" key="4">
    <source>
        <dbReference type="SAM" id="MobiDB-lite"/>
    </source>
</evidence>
<keyword evidence="2" id="KW-0143">Chaperone</keyword>
<dbReference type="InterPro" id="IPR013805">
    <property type="entry name" value="GrpE_CC"/>
</dbReference>
<sequence length="281" mass="30662">MGHLRHVARGTAGALNRMASAGASRVFITRSFKGRDIESSAEKIVESPRAAITGREYAQIGSDSFMRSTFGRTFSTLSFARAAETASNSAADAKEGEKKEEGEKTEAGEGEVECDAEKAELELKVEELSKEVEDLKDRYLRSVAEADNTRRRASIDVDNARKYALTSFAKELLDVSDNLNRALESVKIPDGADIDPQLRSLHEGVTLTQRVMHNIMGKHGVVKMESVGVKFDPNLHNAMMQVPQGQVPNVDGGCVAYVLKEGYMINDRVLRAADVGVVSEN</sequence>
<feature type="compositionally biased region" description="Basic and acidic residues" evidence="4">
    <location>
        <begin position="92"/>
        <end position="107"/>
    </location>
</feature>
<evidence type="ECO:0000313" key="5">
    <source>
        <dbReference type="EMBL" id="CAE0262551.1"/>
    </source>
</evidence>
<accession>A0A7S3GD69</accession>
<dbReference type="GO" id="GO:0051082">
    <property type="term" value="F:unfolded protein binding"/>
    <property type="evidence" value="ECO:0007669"/>
    <property type="project" value="TreeGrafter"/>
</dbReference>
<protein>
    <recommendedName>
        <fullName evidence="6">GrpE protein homolog</fullName>
    </recommendedName>
</protein>